<comment type="caution">
    <text evidence="2">The sequence shown here is derived from an EMBL/GenBank/DDBJ whole genome shotgun (WGS) entry which is preliminary data.</text>
</comment>
<feature type="transmembrane region" description="Helical" evidence="1">
    <location>
        <begin position="139"/>
        <end position="164"/>
    </location>
</feature>
<accession>A0AAW7ZHE0</accession>
<dbReference type="Proteomes" id="UP001172911">
    <property type="component" value="Unassembled WGS sequence"/>
</dbReference>
<sequence>MLGVAIYGFICQIGFNNIKSYIIPLFYVSCIGIIINYFVIYPWEGVSYAMGDIDIEMSRYWTAEGIRRLAGFSRASYMAASQVLLLSVYLMVFLKNYYYKLFIWLIAGVVIILTTTKGLMLTYALLSIIFIFKKITIKIYNIYVSLAVFLIVVMLPVGSTIFSIESNQLMPQVFNSFLQRISYIWPLTMEMINNQGSISFGRGVGGIGIAQKYFEPLRYSPGDNIFIYLYSLFGITAIFYLAFLLCRSRLLKPKLHKVDEYIYVLLISILTFGITANVLENTYFAFGSGILIAHIHSLNPKFDYKIVLQNILYAKS</sequence>
<dbReference type="EMBL" id="JARPTC010000021">
    <property type="protein sequence ID" value="MDO7788436.1"/>
    <property type="molecule type" value="Genomic_DNA"/>
</dbReference>
<feature type="transmembrane region" description="Helical" evidence="1">
    <location>
        <begin position="258"/>
        <end position="276"/>
    </location>
</feature>
<gene>
    <name evidence="2" type="ORF">P6N53_14505</name>
</gene>
<dbReference type="AlphaFoldDB" id="A0AAW7ZHE0"/>
<organism evidence="2 3">
    <name type="scientific">Desulforamulus aquiferis</name>
    <dbReference type="NCBI Taxonomy" id="1397668"/>
    <lineage>
        <taxon>Bacteria</taxon>
        <taxon>Bacillati</taxon>
        <taxon>Bacillota</taxon>
        <taxon>Clostridia</taxon>
        <taxon>Eubacteriales</taxon>
        <taxon>Peptococcaceae</taxon>
        <taxon>Desulforamulus</taxon>
    </lineage>
</organism>
<feature type="transmembrane region" description="Helical" evidence="1">
    <location>
        <begin position="21"/>
        <end position="40"/>
    </location>
</feature>
<feature type="transmembrane region" description="Helical" evidence="1">
    <location>
        <begin position="101"/>
        <end position="132"/>
    </location>
</feature>
<protein>
    <submittedName>
        <fullName evidence="2">Uncharacterized protein</fullName>
    </submittedName>
</protein>
<reference evidence="2" key="1">
    <citation type="journal article" date="2023" name="J. Hazard. Mater.">
        <title>Anaerobic biodegradation of pyrene and benzo[a]pyrene by a new sulfate-reducing Desulforamulus aquiferis strain DSA.</title>
        <authorList>
            <person name="Zhang Z."/>
            <person name="Sun J."/>
            <person name="Gong X."/>
            <person name="Wang C."/>
            <person name="Wang H."/>
        </authorList>
    </citation>
    <scope>NUCLEOTIDE SEQUENCE</scope>
    <source>
        <strain evidence="2">DSA</strain>
    </source>
</reference>
<keyword evidence="1" id="KW-0472">Membrane</keyword>
<name>A0AAW7ZHE0_9FIRM</name>
<feature type="transmembrane region" description="Helical" evidence="1">
    <location>
        <begin position="225"/>
        <end position="246"/>
    </location>
</feature>
<keyword evidence="1" id="KW-0812">Transmembrane</keyword>
<evidence type="ECO:0000313" key="3">
    <source>
        <dbReference type="Proteomes" id="UP001172911"/>
    </source>
</evidence>
<keyword evidence="3" id="KW-1185">Reference proteome</keyword>
<proteinExistence type="predicted"/>
<evidence type="ECO:0000256" key="1">
    <source>
        <dbReference type="SAM" id="Phobius"/>
    </source>
</evidence>
<evidence type="ECO:0000313" key="2">
    <source>
        <dbReference type="EMBL" id="MDO7788436.1"/>
    </source>
</evidence>
<reference evidence="2" key="2">
    <citation type="submission" date="2023-03" db="EMBL/GenBank/DDBJ databases">
        <authorList>
            <person name="Zhang Z."/>
        </authorList>
    </citation>
    <scope>NUCLEOTIDE SEQUENCE</scope>
    <source>
        <strain evidence="2">DSA</strain>
    </source>
</reference>
<keyword evidence="1" id="KW-1133">Transmembrane helix</keyword>